<dbReference type="Pfam" id="PF00264">
    <property type="entry name" value="Tyrosinase"/>
    <property type="match status" value="1"/>
</dbReference>
<dbReference type="InterPro" id="IPR008922">
    <property type="entry name" value="Di-copper_centre_dom_sf"/>
</dbReference>
<dbReference type="EMBL" id="JBEFKJ010000032">
    <property type="protein sequence ID" value="KAL2038420.1"/>
    <property type="molecule type" value="Genomic_DNA"/>
</dbReference>
<evidence type="ECO:0000256" key="3">
    <source>
        <dbReference type="ARBA" id="ARBA00022723"/>
    </source>
</evidence>
<evidence type="ECO:0000256" key="1">
    <source>
        <dbReference type="ARBA" id="ARBA00009928"/>
    </source>
</evidence>
<evidence type="ECO:0000256" key="4">
    <source>
        <dbReference type="ARBA" id="ARBA00023008"/>
    </source>
</evidence>
<proteinExistence type="inferred from homology"/>
<reference evidence="9 10" key="1">
    <citation type="submission" date="2024-09" db="EMBL/GenBank/DDBJ databases">
        <title>Rethinking Asexuality: The Enigmatic Case of Functional Sexual Genes in Lepraria (Stereocaulaceae).</title>
        <authorList>
            <person name="Doellman M."/>
            <person name="Sun Y."/>
            <person name="Barcenas-Pena A."/>
            <person name="Lumbsch H.T."/>
            <person name="Grewe F."/>
        </authorList>
    </citation>
    <scope>NUCLEOTIDE SEQUENCE [LARGE SCALE GENOMIC DNA]</scope>
    <source>
        <strain evidence="9 10">Mercado 3170</strain>
    </source>
</reference>
<evidence type="ECO:0000313" key="10">
    <source>
        <dbReference type="Proteomes" id="UP001590950"/>
    </source>
</evidence>
<comment type="similarity">
    <text evidence="1">Belongs to the tyrosinase family.</text>
</comment>
<protein>
    <recommendedName>
        <fullName evidence="2">tyrosinase</fullName>
        <ecNumber evidence="2">1.14.18.1</ecNumber>
    </recommendedName>
</protein>
<evidence type="ECO:0000256" key="5">
    <source>
        <dbReference type="ARBA" id="ARBA00023101"/>
    </source>
</evidence>
<dbReference type="SUPFAM" id="SSF48056">
    <property type="entry name" value="Di-copper centre-containing domain"/>
    <property type="match status" value="1"/>
</dbReference>
<dbReference type="PANTHER" id="PTHR11474">
    <property type="entry name" value="TYROSINASE FAMILY MEMBER"/>
    <property type="match status" value="1"/>
</dbReference>
<gene>
    <name evidence="9" type="ORF">N7G274_008759</name>
</gene>
<dbReference type="PROSITE" id="PS00498">
    <property type="entry name" value="TYROSINASE_2"/>
    <property type="match status" value="1"/>
</dbReference>
<dbReference type="PANTHER" id="PTHR11474:SF76">
    <property type="entry name" value="SHKT DOMAIN-CONTAINING PROTEIN"/>
    <property type="match status" value="1"/>
</dbReference>
<evidence type="ECO:0000256" key="6">
    <source>
        <dbReference type="ARBA" id="ARBA00048233"/>
    </source>
</evidence>
<organism evidence="9 10">
    <name type="scientific">Stereocaulon virgatum</name>
    <dbReference type="NCBI Taxonomy" id="373712"/>
    <lineage>
        <taxon>Eukaryota</taxon>
        <taxon>Fungi</taxon>
        <taxon>Dikarya</taxon>
        <taxon>Ascomycota</taxon>
        <taxon>Pezizomycotina</taxon>
        <taxon>Lecanoromycetes</taxon>
        <taxon>OSLEUM clade</taxon>
        <taxon>Lecanoromycetidae</taxon>
        <taxon>Lecanorales</taxon>
        <taxon>Lecanorineae</taxon>
        <taxon>Stereocaulaceae</taxon>
        <taxon>Stereocaulon</taxon>
    </lineage>
</organism>
<evidence type="ECO:0000313" key="9">
    <source>
        <dbReference type="EMBL" id="KAL2038420.1"/>
    </source>
</evidence>
<dbReference type="EC" id="1.14.18.1" evidence="2"/>
<keyword evidence="5" id="KW-0470">Melanin biosynthesis</keyword>
<accession>A0ABR3ZXR9</accession>
<evidence type="ECO:0000256" key="7">
    <source>
        <dbReference type="ARBA" id="ARBA00048881"/>
    </source>
</evidence>
<comment type="catalytic activity">
    <reaction evidence="6">
        <text>2 L-dopa + O2 = 2 L-dopaquinone + 2 H2O</text>
        <dbReference type="Rhea" id="RHEA:34287"/>
        <dbReference type="ChEBI" id="CHEBI:15377"/>
        <dbReference type="ChEBI" id="CHEBI:15379"/>
        <dbReference type="ChEBI" id="CHEBI:57504"/>
        <dbReference type="ChEBI" id="CHEBI:57924"/>
        <dbReference type="EC" id="1.14.18.1"/>
    </reaction>
</comment>
<keyword evidence="3" id="KW-0479">Metal-binding</keyword>
<dbReference type="Gene3D" id="1.10.1280.10">
    <property type="entry name" value="Di-copper center containing domain from catechol oxidase"/>
    <property type="match status" value="1"/>
</dbReference>
<comment type="caution">
    <text evidence="9">The sequence shown here is derived from an EMBL/GenBank/DDBJ whole genome shotgun (WGS) entry which is preliminary data.</text>
</comment>
<dbReference type="InterPro" id="IPR050316">
    <property type="entry name" value="Tyrosinase/Hemocyanin"/>
</dbReference>
<keyword evidence="4" id="KW-0186">Copper</keyword>
<name>A0ABR3ZXR9_9LECA</name>
<dbReference type="InterPro" id="IPR002227">
    <property type="entry name" value="Tyrosinase_Cu-bd"/>
</dbReference>
<comment type="catalytic activity">
    <reaction evidence="7">
        <text>L-tyrosine + O2 = L-dopaquinone + H2O</text>
        <dbReference type="Rhea" id="RHEA:18117"/>
        <dbReference type="ChEBI" id="CHEBI:15377"/>
        <dbReference type="ChEBI" id="CHEBI:15379"/>
        <dbReference type="ChEBI" id="CHEBI:57924"/>
        <dbReference type="ChEBI" id="CHEBI:58315"/>
        <dbReference type="EC" id="1.14.18.1"/>
    </reaction>
</comment>
<keyword evidence="10" id="KW-1185">Reference proteome</keyword>
<evidence type="ECO:0000259" key="8">
    <source>
        <dbReference type="PROSITE" id="PS00498"/>
    </source>
</evidence>
<feature type="domain" description="Tyrosinase copper-binding" evidence="8">
    <location>
        <begin position="30"/>
        <end position="41"/>
    </location>
</feature>
<sequence>MGEVDKPKGAKDYEGLGLGHMSDVPVAAFDPIFWHHHANLDRILAMWQTLDWDKWFDAHQKDDPLPSDPLLPFHTDTEKHPWSSDRARSWIKLGYQYDDLVPQHGVTEGSPQYLNDLPETHYRTISQHKQTGPRHARVHVVRRNVP</sequence>
<evidence type="ECO:0000256" key="2">
    <source>
        <dbReference type="ARBA" id="ARBA00011906"/>
    </source>
</evidence>
<dbReference type="Proteomes" id="UP001590950">
    <property type="component" value="Unassembled WGS sequence"/>
</dbReference>